<dbReference type="Proteomes" id="UP000199598">
    <property type="component" value="Unassembled WGS sequence"/>
</dbReference>
<accession>A0A1I4AK44</accession>
<proteinExistence type="predicted"/>
<dbReference type="Gene3D" id="1.10.8.930">
    <property type="entry name" value="Protein of unknown function DUF1465"/>
    <property type="match status" value="1"/>
</dbReference>
<dbReference type="Pfam" id="PF07323">
    <property type="entry name" value="DUF1465"/>
    <property type="match status" value="1"/>
</dbReference>
<name>A0A1I4AK44_9HYPH</name>
<dbReference type="EMBL" id="FOSK01000006">
    <property type="protein sequence ID" value="SFK56311.1"/>
    <property type="molecule type" value="Genomic_DNA"/>
</dbReference>
<gene>
    <name evidence="1" type="ORF">SAMN04488518_106233</name>
</gene>
<evidence type="ECO:0000313" key="1">
    <source>
        <dbReference type="EMBL" id="SFK56311.1"/>
    </source>
</evidence>
<evidence type="ECO:0000313" key="2">
    <source>
        <dbReference type="Proteomes" id="UP000199598"/>
    </source>
</evidence>
<reference evidence="1 2" key="1">
    <citation type="submission" date="2016-10" db="EMBL/GenBank/DDBJ databases">
        <authorList>
            <person name="Varghese N."/>
            <person name="Submissions S."/>
        </authorList>
    </citation>
    <scope>NUCLEOTIDE SEQUENCE [LARGE SCALE GENOMIC DNA]</scope>
    <source>
        <strain evidence="1 2">DSM 16392</strain>
    </source>
</reference>
<comment type="caution">
    <text evidence="1">The sequence shown here is derived from an EMBL/GenBank/DDBJ whole genome shotgun (WGS) entry which is preliminary data.</text>
</comment>
<dbReference type="InterPro" id="IPR010848">
    <property type="entry name" value="DUF1465"/>
</dbReference>
<keyword evidence="2" id="KW-1185">Reference proteome</keyword>
<sequence length="174" mass="19578">MGEFKTETGPENTFNFAQRLMSSQNFTELFREGMGLIEDTASYLDGPGRKQSKALGPAASLAYATESMRLTTRLMQMASWLLLQRAVNDGEIVQAEAQNEKNKIRVDNATKEMQNPAWPDLPDTLRTLIETSFHLQRRIKHVDSMLKEELLREQAANTSNPVGDQLSQITAAFK</sequence>
<dbReference type="InterPro" id="IPR038301">
    <property type="entry name" value="AraC-like_sf"/>
</dbReference>
<dbReference type="RefSeq" id="WP_093520094.1">
    <property type="nucleotide sequence ID" value="NZ_FOSK01000006.1"/>
</dbReference>
<protein>
    <submittedName>
        <fullName evidence="1">Regulator of CtrA degradation</fullName>
    </submittedName>
</protein>
<organism evidence="1 2">
    <name type="scientific">Pseudovibrio ascidiaceicola</name>
    <dbReference type="NCBI Taxonomy" id="285279"/>
    <lineage>
        <taxon>Bacteria</taxon>
        <taxon>Pseudomonadati</taxon>
        <taxon>Pseudomonadota</taxon>
        <taxon>Alphaproteobacteria</taxon>
        <taxon>Hyphomicrobiales</taxon>
        <taxon>Stappiaceae</taxon>
        <taxon>Pseudovibrio</taxon>
    </lineage>
</organism>